<dbReference type="Proteomes" id="UP000093861">
    <property type="component" value="Unassembled WGS sequence"/>
</dbReference>
<organism evidence="2 3">
    <name type="scientific">Mycobacterium colombiense</name>
    <dbReference type="NCBI Taxonomy" id="339268"/>
    <lineage>
        <taxon>Bacteria</taxon>
        <taxon>Bacillati</taxon>
        <taxon>Actinomycetota</taxon>
        <taxon>Actinomycetes</taxon>
        <taxon>Mycobacteriales</taxon>
        <taxon>Mycobacteriaceae</taxon>
        <taxon>Mycobacterium</taxon>
        <taxon>Mycobacterium avium complex (MAC)</taxon>
    </lineage>
</organism>
<protein>
    <submittedName>
        <fullName evidence="2">Dihydrodipicolinate reductase</fullName>
    </submittedName>
</protein>
<feature type="domain" description="2,4-diaminopentanoate dehydrogenase C-terminal" evidence="1">
    <location>
        <begin position="157"/>
        <end position="295"/>
    </location>
</feature>
<gene>
    <name evidence="2" type="ORF">A5685_02340</name>
</gene>
<dbReference type="EMBL" id="LZJS01000068">
    <property type="protein sequence ID" value="OBH62179.1"/>
    <property type="molecule type" value="Genomic_DNA"/>
</dbReference>
<evidence type="ECO:0000259" key="1">
    <source>
        <dbReference type="Pfam" id="PF19328"/>
    </source>
</evidence>
<dbReference type="InterPro" id="IPR045760">
    <property type="entry name" value="DAP_DH_C"/>
</dbReference>
<evidence type="ECO:0000313" key="2">
    <source>
        <dbReference type="EMBL" id="OBH62179.1"/>
    </source>
</evidence>
<evidence type="ECO:0000313" key="3">
    <source>
        <dbReference type="Proteomes" id="UP000093861"/>
    </source>
</evidence>
<accession>A0A1A2SDC6</accession>
<proteinExistence type="predicted"/>
<dbReference type="AlphaFoldDB" id="A0A1A2SDC6"/>
<sequence>MPDVGVTATGDIAEIVGLKPDCVTYCATAVRREDDAIADIAALLAAGINVVTISTIPLVYPPAAPPRWRTALDQAARKGNSTFYATGSEPGFISLNLPTALLSGVGRVDSYRMDEYALDLDKSYPIWDVLHESMGFGKPDGHVPARIASGKVNHDWETVVRYIAGVLGIDLDRVELDWETLLAPADLSTAIGVVPSGTICAHRWQLSGVVDDRKVVAVQYFATVSSTPWPDRWPKPSRQGQGGMVFRVQGDPSVSLELYLEQSEEGRVNPGITATAMAAVNAIPRVVDAAPGVIELPLAGPEIVGRLSRAAR</sequence>
<name>A0A1A2SDC6_9MYCO</name>
<dbReference type="Pfam" id="PF19328">
    <property type="entry name" value="DAP_DH_C"/>
    <property type="match status" value="1"/>
</dbReference>
<reference evidence="2 3" key="1">
    <citation type="submission" date="2016-06" db="EMBL/GenBank/DDBJ databases">
        <authorList>
            <person name="Kjaerup R.B."/>
            <person name="Dalgaard T.S."/>
            <person name="Juul-Madsen H.R."/>
        </authorList>
    </citation>
    <scope>NUCLEOTIDE SEQUENCE [LARGE SCALE GENOMIC DNA]</scope>
    <source>
        <strain evidence="2 3">E2464</strain>
    </source>
</reference>
<comment type="caution">
    <text evidence="2">The sequence shown here is derived from an EMBL/GenBank/DDBJ whole genome shotgun (WGS) entry which is preliminary data.</text>
</comment>